<dbReference type="KEGG" id="gba:J421_5381"/>
<keyword evidence="4" id="KW-0808">Transferase</keyword>
<keyword evidence="5" id="KW-1185">Reference proteome</keyword>
<dbReference type="InterPro" id="IPR029063">
    <property type="entry name" value="SAM-dependent_MTases_sf"/>
</dbReference>
<gene>
    <name evidence="4" type="ORF">J421_5381</name>
</gene>
<dbReference type="Pfam" id="PF05175">
    <property type="entry name" value="MTS"/>
    <property type="match status" value="1"/>
</dbReference>
<dbReference type="InterPro" id="IPR050320">
    <property type="entry name" value="N5-glutamine_MTase"/>
</dbReference>
<dbReference type="Gene3D" id="3.40.50.150">
    <property type="entry name" value="Vaccinia Virus protein VP39"/>
    <property type="match status" value="1"/>
</dbReference>
<geneLocation type="plasmid" evidence="4 5">
    <name>1</name>
</geneLocation>
<keyword evidence="1 4" id="KW-0489">Methyltransferase</keyword>
<evidence type="ECO:0000256" key="1">
    <source>
        <dbReference type="ARBA" id="ARBA00022603"/>
    </source>
</evidence>
<keyword evidence="2" id="KW-0949">S-adenosyl-L-methionine</keyword>
<dbReference type="Proteomes" id="UP000019151">
    <property type="component" value="Plasmid 1"/>
</dbReference>
<protein>
    <submittedName>
        <fullName evidence="4">Putative methyltransferase</fullName>
    </submittedName>
</protein>
<feature type="domain" description="Methyltransferase small" evidence="3">
    <location>
        <begin position="159"/>
        <end position="282"/>
    </location>
</feature>
<dbReference type="InterPro" id="IPR007848">
    <property type="entry name" value="Small_mtfrase_dom"/>
</dbReference>
<dbReference type="EMBL" id="CP007129">
    <property type="protein sequence ID" value="AHG92916.1"/>
    <property type="molecule type" value="Genomic_DNA"/>
</dbReference>
<dbReference type="CDD" id="cd02440">
    <property type="entry name" value="AdoMet_MTases"/>
    <property type="match status" value="1"/>
</dbReference>
<dbReference type="RefSeq" id="WP_025414232.1">
    <property type="nucleotide sequence ID" value="NZ_CP007129.1"/>
</dbReference>
<organism evidence="4 5">
    <name type="scientific">Gemmatirosa kalamazoonensis</name>
    <dbReference type="NCBI Taxonomy" id="861299"/>
    <lineage>
        <taxon>Bacteria</taxon>
        <taxon>Pseudomonadati</taxon>
        <taxon>Gemmatimonadota</taxon>
        <taxon>Gemmatimonadia</taxon>
        <taxon>Gemmatimonadales</taxon>
        <taxon>Gemmatimonadaceae</taxon>
        <taxon>Gemmatirosa</taxon>
    </lineage>
</organism>
<sequence>MTPVDVYPIRLGPADAFAAARDCLERGQFEERVVARRLGRETLIDFPRLAEGRTTLAGPVEDANAALVRLLIDGEPLPAARAEALCGAAGIAALRDLGVLVPDGDDPSRLVATVLLAPTHGVWIAQDTPPRRAGVEVGSTVSMARDVVFPAFTELTGQFLGTLEFAAGARVLELCAGTGVAALIAARRGAAEAWATDITERSVHFERWNAALNGFTHVRAVRSDAWDGLAGETFDRVYAHPPYVPALTHVYDYRDAGEDGEHVSRRIVQGLPEHLRPGGRCAMTCALTDRTDAPVEQRIRGWLGDAAPEFDLVLLQRRDWDALHAFRSVTRRKEGYAGVEAWLEHFHALRIERFVHCSFELRRDAVGRRPVTVRRRAGARVDAAAVDFAYRWARHVAAGGTAEARLTGQRPRVVPGTQLRTSRRADERRHWLAVGATVVTDYPVAAAVDLPPAAPKLLELCDGARDVPALHAALRRAGAVGNDVTVANVAELVELLLSVGALEVPACPVPAPPNGT</sequence>
<dbReference type="PANTHER" id="PTHR18895:SF74">
    <property type="entry name" value="MTRF1L RELEASE FACTOR GLUTAMINE METHYLTRANSFERASE"/>
    <property type="match status" value="1"/>
</dbReference>
<evidence type="ECO:0000313" key="5">
    <source>
        <dbReference type="Proteomes" id="UP000019151"/>
    </source>
</evidence>
<evidence type="ECO:0000256" key="2">
    <source>
        <dbReference type="ARBA" id="ARBA00022691"/>
    </source>
</evidence>
<evidence type="ECO:0000313" key="4">
    <source>
        <dbReference type="EMBL" id="AHG92916.1"/>
    </source>
</evidence>
<dbReference type="AlphaFoldDB" id="W0RQB9"/>
<evidence type="ECO:0000259" key="3">
    <source>
        <dbReference type="Pfam" id="PF05175"/>
    </source>
</evidence>
<dbReference type="OrthoDB" id="129465at2"/>
<name>W0RQB9_9BACT</name>
<keyword evidence="4" id="KW-0614">Plasmid</keyword>
<dbReference type="InParanoid" id="W0RQB9"/>
<dbReference type="PANTHER" id="PTHR18895">
    <property type="entry name" value="HEMK METHYLTRANSFERASE"/>
    <property type="match status" value="1"/>
</dbReference>
<dbReference type="GO" id="GO:0008168">
    <property type="term" value="F:methyltransferase activity"/>
    <property type="evidence" value="ECO:0007669"/>
    <property type="project" value="UniProtKB-KW"/>
</dbReference>
<accession>W0RQB9</accession>
<dbReference type="GO" id="GO:0032259">
    <property type="term" value="P:methylation"/>
    <property type="evidence" value="ECO:0007669"/>
    <property type="project" value="UniProtKB-KW"/>
</dbReference>
<proteinExistence type="predicted"/>
<reference evidence="4 5" key="1">
    <citation type="journal article" date="2014" name="Genome Announc.">
        <title>Genome Sequence and Methylome of Soil Bacterium Gemmatirosa kalamazoonensis KBS708T, a Member of the Rarely Cultivated Gemmatimonadetes Phylum.</title>
        <authorList>
            <person name="Debruyn J.M."/>
            <person name="Radosevich M."/>
            <person name="Wommack K.E."/>
            <person name="Polson S.W."/>
            <person name="Hauser L.J."/>
            <person name="Fawaz M.N."/>
            <person name="Korlach J."/>
            <person name="Tsai Y.C."/>
        </authorList>
    </citation>
    <scope>NUCLEOTIDE SEQUENCE [LARGE SCALE GENOMIC DNA]</scope>
    <source>
        <strain evidence="4 5">KBS708</strain>
        <plasmid evidence="5">Plasmid 1</plasmid>
    </source>
</reference>
<dbReference type="SUPFAM" id="SSF53335">
    <property type="entry name" value="S-adenosyl-L-methionine-dependent methyltransferases"/>
    <property type="match status" value="1"/>
</dbReference>
<dbReference type="HOGENOM" id="CLU_558843_0_0_0"/>